<evidence type="ECO:0000259" key="7">
    <source>
        <dbReference type="PROSITE" id="PS50052"/>
    </source>
</evidence>
<comment type="similarity">
    <text evidence="1">Belongs to the guanylate kinase family.</text>
</comment>
<evidence type="ECO:0000256" key="6">
    <source>
        <dbReference type="ARBA" id="ARBA00022840"/>
    </source>
</evidence>
<evidence type="ECO:0000256" key="2">
    <source>
        <dbReference type="ARBA" id="ARBA00012961"/>
    </source>
</evidence>
<dbReference type="SMART" id="SM00072">
    <property type="entry name" value="GuKc"/>
    <property type="match status" value="1"/>
</dbReference>
<dbReference type="InterPro" id="IPR027417">
    <property type="entry name" value="P-loop_NTPase"/>
</dbReference>
<comment type="caution">
    <text evidence="8">The sequence shown here is derived from an EMBL/GenBank/DDBJ whole genome shotgun (WGS) entry which is preliminary data.</text>
</comment>
<dbReference type="Gene3D" id="3.30.63.10">
    <property type="entry name" value="Guanylate Kinase phosphate binding domain"/>
    <property type="match status" value="1"/>
</dbReference>
<gene>
    <name evidence="8" type="ORF">RUM43_004180</name>
</gene>
<evidence type="ECO:0000256" key="3">
    <source>
        <dbReference type="ARBA" id="ARBA00022679"/>
    </source>
</evidence>
<dbReference type="PANTHER" id="PTHR23117">
    <property type="entry name" value="GUANYLATE KINASE-RELATED"/>
    <property type="match status" value="1"/>
</dbReference>
<dbReference type="Proteomes" id="UP001372834">
    <property type="component" value="Unassembled WGS sequence"/>
</dbReference>
<dbReference type="InterPro" id="IPR008145">
    <property type="entry name" value="GK/Ca_channel_bsu"/>
</dbReference>
<keyword evidence="6" id="KW-0067">ATP-binding</keyword>
<keyword evidence="3" id="KW-0808">Transferase</keyword>
<dbReference type="GO" id="GO:0004385">
    <property type="term" value="F:GMP kinase activity"/>
    <property type="evidence" value="ECO:0007669"/>
    <property type="project" value="UniProtKB-EC"/>
</dbReference>
<organism evidence="8 9">
    <name type="scientific">Polyplax serrata</name>
    <name type="common">Common mouse louse</name>
    <dbReference type="NCBI Taxonomy" id="468196"/>
    <lineage>
        <taxon>Eukaryota</taxon>
        <taxon>Metazoa</taxon>
        <taxon>Ecdysozoa</taxon>
        <taxon>Arthropoda</taxon>
        <taxon>Hexapoda</taxon>
        <taxon>Insecta</taxon>
        <taxon>Pterygota</taxon>
        <taxon>Neoptera</taxon>
        <taxon>Paraneoptera</taxon>
        <taxon>Psocodea</taxon>
        <taxon>Troctomorpha</taxon>
        <taxon>Phthiraptera</taxon>
        <taxon>Anoplura</taxon>
        <taxon>Polyplacidae</taxon>
        <taxon>Polyplax</taxon>
    </lineage>
</organism>
<proteinExistence type="inferred from homology"/>
<dbReference type="Pfam" id="PF00625">
    <property type="entry name" value="Guanylate_kin"/>
    <property type="match status" value="1"/>
</dbReference>
<dbReference type="InterPro" id="IPR008144">
    <property type="entry name" value="Guanylate_kin-like_dom"/>
</dbReference>
<keyword evidence="5" id="KW-0418">Kinase</keyword>
<dbReference type="EMBL" id="JAWJWE010000002">
    <property type="protein sequence ID" value="KAK6642678.1"/>
    <property type="molecule type" value="Genomic_DNA"/>
</dbReference>
<dbReference type="Gene3D" id="3.40.50.300">
    <property type="entry name" value="P-loop containing nucleotide triphosphate hydrolases"/>
    <property type="match status" value="1"/>
</dbReference>
<accession>A0AAN8SAL9</accession>
<evidence type="ECO:0000256" key="5">
    <source>
        <dbReference type="ARBA" id="ARBA00022777"/>
    </source>
</evidence>
<evidence type="ECO:0000313" key="8">
    <source>
        <dbReference type="EMBL" id="KAK6642678.1"/>
    </source>
</evidence>
<dbReference type="PANTHER" id="PTHR23117:SF13">
    <property type="entry name" value="GUANYLATE KINASE"/>
    <property type="match status" value="1"/>
</dbReference>
<reference evidence="8 9" key="1">
    <citation type="submission" date="2023-10" db="EMBL/GenBank/DDBJ databases">
        <title>Genomes of two closely related lineages of the louse Polyplax serrata with different host specificities.</title>
        <authorList>
            <person name="Martinu J."/>
            <person name="Tarabai H."/>
            <person name="Stefka J."/>
            <person name="Hypsa V."/>
        </authorList>
    </citation>
    <scope>NUCLEOTIDE SEQUENCE [LARGE SCALE GENOMIC DNA]</scope>
    <source>
        <strain evidence="8">HR10_N</strain>
    </source>
</reference>
<name>A0AAN8SAL9_POLSC</name>
<evidence type="ECO:0000256" key="4">
    <source>
        <dbReference type="ARBA" id="ARBA00022741"/>
    </source>
</evidence>
<dbReference type="GO" id="GO:0005524">
    <property type="term" value="F:ATP binding"/>
    <property type="evidence" value="ECO:0007669"/>
    <property type="project" value="UniProtKB-KW"/>
</dbReference>
<dbReference type="GO" id="GO:0005829">
    <property type="term" value="C:cytosol"/>
    <property type="evidence" value="ECO:0007669"/>
    <property type="project" value="TreeGrafter"/>
</dbReference>
<dbReference type="PROSITE" id="PS50052">
    <property type="entry name" value="GUANYLATE_KINASE_2"/>
    <property type="match status" value="1"/>
</dbReference>
<evidence type="ECO:0000256" key="1">
    <source>
        <dbReference type="ARBA" id="ARBA00005790"/>
    </source>
</evidence>
<dbReference type="HAMAP" id="MF_00328">
    <property type="entry name" value="Guanylate_kinase"/>
    <property type="match status" value="1"/>
</dbReference>
<dbReference type="AlphaFoldDB" id="A0AAN8SAL9"/>
<dbReference type="PROSITE" id="PS00856">
    <property type="entry name" value="GUANYLATE_KINASE_1"/>
    <property type="match status" value="1"/>
</dbReference>
<dbReference type="NCBIfam" id="TIGR03263">
    <property type="entry name" value="guanyl_kin"/>
    <property type="match status" value="1"/>
</dbReference>
<dbReference type="InterPro" id="IPR020590">
    <property type="entry name" value="Guanylate_kinase_CS"/>
</dbReference>
<evidence type="ECO:0000313" key="9">
    <source>
        <dbReference type="Proteomes" id="UP001372834"/>
    </source>
</evidence>
<dbReference type="FunFam" id="3.40.50.300:FF:000776">
    <property type="entry name" value="Guanylate kinase 2"/>
    <property type="match status" value="1"/>
</dbReference>
<feature type="domain" description="Guanylate kinase-like" evidence="7">
    <location>
        <begin position="23"/>
        <end position="205"/>
    </location>
</feature>
<dbReference type="FunFam" id="3.30.63.10:FF:000002">
    <property type="entry name" value="Guanylate kinase 1"/>
    <property type="match status" value="1"/>
</dbReference>
<dbReference type="InterPro" id="IPR017665">
    <property type="entry name" value="Guanylate_kinase"/>
</dbReference>
<protein>
    <recommendedName>
        <fullName evidence="2">guanylate kinase</fullName>
        <ecNumber evidence="2">2.7.4.8</ecNumber>
    </recommendedName>
</protein>
<dbReference type="EC" id="2.7.4.8" evidence="2"/>
<keyword evidence="4" id="KW-0547">Nucleotide-binding</keyword>
<dbReference type="SUPFAM" id="SSF52540">
    <property type="entry name" value="P-loop containing nucleoside triphosphate hydrolases"/>
    <property type="match status" value="1"/>
</dbReference>
<sequence length="220" mass="24805">MFHVMRLLKRNFISAFNMVQGEVQALILCGPSGCGKSTLLKKLFNDYPEKFQFSVSHTTRSPRPGEVDGVHYYFTTKEEMEEAIKNGDFIENAVYSNNMYGTSKKTVEDCAKNGKLCVLDIDVQGVKQIKQTDLNALYIFIKPPSLDALAERLKKRGTETEETLARRLKAAQDEITYGETPNNFDLIVLNDCLDSAYSQMKNFIMDELAKQNETSGDTGN</sequence>
<dbReference type="CDD" id="cd00071">
    <property type="entry name" value="GMPK"/>
    <property type="match status" value="1"/>
</dbReference>